<reference evidence="2" key="2">
    <citation type="submission" date="2021-04" db="EMBL/GenBank/DDBJ databases">
        <authorList>
            <person name="Podell S."/>
        </authorList>
    </citation>
    <scope>NUCLEOTIDE SEQUENCE</scope>
    <source>
        <strain evidence="2">Hildebrandi</strain>
    </source>
</reference>
<dbReference type="Proteomes" id="UP000693970">
    <property type="component" value="Unassembled WGS sequence"/>
</dbReference>
<keyword evidence="1" id="KW-1133">Transmembrane helix</keyword>
<accession>A0A9K3KQE6</accession>
<gene>
    <name evidence="2" type="ORF">IV203_016707</name>
</gene>
<dbReference type="OrthoDB" id="50072at2759"/>
<dbReference type="EMBL" id="JAGRRH010000020">
    <property type="protein sequence ID" value="KAG7348002.1"/>
    <property type="molecule type" value="Genomic_DNA"/>
</dbReference>
<evidence type="ECO:0000313" key="2">
    <source>
        <dbReference type="EMBL" id="KAG7348002.1"/>
    </source>
</evidence>
<protein>
    <submittedName>
        <fullName evidence="2">Uncharacterized protein</fullName>
    </submittedName>
</protein>
<name>A0A9K3KQE6_9STRA</name>
<comment type="caution">
    <text evidence="2">The sequence shown here is derived from an EMBL/GenBank/DDBJ whole genome shotgun (WGS) entry which is preliminary data.</text>
</comment>
<evidence type="ECO:0000256" key="1">
    <source>
        <dbReference type="SAM" id="Phobius"/>
    </source>
</evidence>
<dbReference type="AlphaFoldDB" id="A0A9K3KQE6"/>
<sequence>MDKFKANANKFFSAGLGKGGRAASWLVAIGGLAAYTYWTNRDNGEIFTKEEQLKWNAAKEAKSKSSDKQ</sequence>
<keyword evidence="1" id="KW-0812">Transmembrane</keyword>
<keyword evidence="3" id="KW-1185">Reference proteome</keyword>
<organism evidence="2 3">
    <name type="scientific">Nitzschia inconspicua</name>
    <dbReference type="NCBI Taxonomy" id="303405"/>
    <lineage>
        <taxon>Eukaryota</taxon>
        <taxon>Sar</taxon>
        <taxon>Stramenopiles</taxon>
        <taxon>Ochrophyta</taxon>
        <taxon>Bacillariophyta</taxon>
        <taxon>Bacillariophyceae</taxon>
        <taxon>Bacillariophycidae</taxon>
        <taxon>Bacillariales</taxon>
        <taxon>Bacillariaceae</taxon>
        <taxon>Nitzschia</taxon>
    </lineage>
</organism>
<evidence type="ECO:0000313" key="3">
    <source>
        <dbReference type="Proteomes" id="UP000693970"/>
    </source>
</evidence>
<reference evidence="2" key="1">
    <citation type="journal article" date="2021" name="Sci. Rep.">
        <title>Diploid genomic architecture of Nitzschia inconspicua, an elite biomass production diatom.</title>
        <authorList>
            <person name="Oliver A."/>
            <person name="Podell S."/>
            <person name="Pinowska A."/>
            <person name="Traller J.C."/>
            <person name="Smith S.R."/>
            <person name="McClure R."/>
            <person name="Beliaev A."/>
            <person name="Bohutskyi P."/>
            <person name="Hill E.A."/>
            <person name="Rabines A."/>
            <person name="Zheng H."/>
            <person name="Allen L.Z."/>
            <person name="Kuo A."/>
            <person name="Grigoriev I.V."/>
            <person name="Allen A.E."/>
            <person name="Hazlebeck D."/>
            <person name="Allen E.E."/>
        </authorList>
    </citation>
    <scope>NUCLEOTIDE SEQUENCE</scope>
    <source>
        <strain evidence="2">Hildebrandi</strain>
    </source>
</reference>
<feature type="transmembrane region" description="Helical" evidence="1">
    <location>
        <begin position="21"/>
        <end position="38"/>
    </location>
</feature>
<proteinExistence type="predicted"/>
<keyword evidence="1" id="KW-0472">Membrane</keyword>